<accession>A0ABV5SLW2</accession>
<proteinExistence type="predicted"/>
<name>A0ABV5SLW2_9MICO</name>
<reference evidence="2 3" key="1">
    <citation type="submission" date="2024-09" db="EMBL/GenBank/DDBJ databases">
        <authorList>
            <person name="Sun Q."/>
            <person name="Mori K."/>
        </authorList>
    </citation>
    <scope>NUCLEOTIDE SEQUENCE [LARGE SCALE GENOMIC DNA]</scope>
    <source>
        <strain evidence="2 3">JCM 14321</strain>
    </source>
</reference>
<feature type="compositionally biased region" description="Low complexity" evidence="1">
    <location>
        <begin position="60"/>
        <end position="73"/>
    </location>
</feature>
<protein>
    <submittedName>
        <fullName evidence="2">Uncharacterized protein</fullName>
    </submittedName>
</protein>
<feature type="region of interest" description="Disordered" evidence="1">
    <location>
        <begin position="33"/>
        <end position="73"/>
    </location>
</feature>
<comment type="caution">
    <text evidence="2">The sequence shown here is derived from an EMBL/GenBank/DDBJ whole genome shotgun (WGS) entry which is preliminary data.</text>
</comment>
<dbReference type="EMBL" id="JBHMBL010000001">
    <property type="protein sequence ID" value="MFB9641328.1"/>
    <property type="molecule type" value="Genomic_DNA"/>
</dbReference>
<evidence type="ECO:0000313" key="3">
    <source>
        <dbReference type="Proteomes" id="UP001589667"/>
    </source>
</evidence>
<evidence type="ECO:0000256" key="1">
    <source>
        <dbReference type="SAM" id="MobiDB-lite"/>
    </source>
</evidence>
<feature type="compositionally biased region" description="Basic and acidic residues" evidence="1">
    <location>
        <begin position="33"/>
        <end position="45"/>
    </location>
</feature>
<gene>
    <name evidence="2" type="ORF">ACFFQV_03390</name>
</gene>
<evidence type="ECO:0000313" key="2">
    <source>
        <dbReference type="EMBL" id="MFB9641328.1"/>
    </source>
</evidence>
<organism evidence="2 3">
    <name type="scientific">Agromyces lapidis</name>
    <dbReference type="NCBI Taxonomy" id="279574"/>
    <lineage>
        <taxon>Bacteria</taxon>
        <taxon>Bacillati</taxon>
        <taxon>Actinomycetota</taxon>
        <taxon>Actinomycetes</taxon>
        <taxon>Micrococcales</taxon>
        <taxon>Microbacteriaceae</taxon>
        <taxon>Agromyces</taxon>
    </lineage>
</organism>
<keyword evidence="3" id="KW-1185">Reference proteome</keyword>
<sequence>MNLAVGYIAQTLQTADEREAAIVNERRRRAHERRLDEAERAERAAGRRGILHRTGGGAPSRGRSGAAAPRPAA</sequence>
<dbReference type="Proteomes" id="UP001589667">
    <property type="component" value="Unassembled WGS sequence"/>
</dbReference>
<dbReference type="RefSeq" id="WP_157422936.1">
    <property type="nucleotide sequence ID" value="NZ_BAAANI010000006.1"/>
</dbReference>